<evidence type="ECO:0000313" key="2">
    <source>
        <dbReference type="EMBL" id="CUQ88193.1"/>
    </source>
</evidence>
<dbReference type="STRING" id="39492.ERS852540_01665"/>
<protein>
    <recommendedName>
        <fullName evidence="4">KWG Leptospira</fullName>
    </recommendedName>
</protein>
<dbReference type="Proteomes" id="UP000095662">
    <property type="component" value="Unassembled WGS sequence"/>
</dbReference>
<proteinExistence type="predicted"/>
<dbReference type="SUPFAM" id="SSF69360">
    <property type="entry name" value="Cell wall binding repeat"/>
    <property type="match status" value="1"/>
</dbReference>
<dbReference type="PANTHER" id="PTHR37841:SF1">
    <property type="entry name" value="DUF3298 DOMAIN-CONTAINING PROTEIN"/>
    <property type="match status" value="1"/>
</dbReference>
<evidence type="ECO:0000313" key="3">
    <source>
        <dbReference type="Proteomes" id="UP000095662"/>
    </source>
</evidence>
<keyword evidence="1" id="KW-0812">Transmembrane</keyword>
<evidence type="ECO:0000256" key="1">
    <source>
        <dbReference type="SAM" id="Phobius"/>
    </source>
</evidence>
<evidence type="ECO:0008006" key="4">
    <source>
        <dbReference type="Google" id="ProtNLM"/>
    </source>
</evidence>
<sequence>MNKICPNCKREIDENVKFCPFCAAFTGETPQERKKSPVGAIIGGVAGVLALGAASLAVFVFDVFGMYGDKTETLYGTGDKLFIQSVTPVCIDGKWGYADKSGSTTLKPQYSAAYAFNEDTNDVAPVAVDGRFGYIKKDGEFVAQPQYSFAGSFSDKGLAKVTDENGNVGFVDSRGRKTFDGRMFSYASDMNDSGYAFAYTLIMPELEGGRGYYYIIYSLLSSDGKVTELANGTGISVIYDDKYIGFRQAERKDEATLDFTREYAVFSSDGTQLTDYYDRIVKSGKLLIVCDGIDDDSKLYKAKLLKADTLEQVGGEYLCGADIKSYDSGAVLLKRDDKGFIRDVLLCDNANEIYLCSTGSHIVSGFDMSGYACVYEKGKYCGYTASGKQFESDYQFGSFNCGLAPYYDNAKIGYINTNGEKVTDAKFDGASGYYADGYAYVKSGTEYSVIDMSGNTVIGRLSYASDKLMFADTVHSWYDPEDFEKFDGENMFLGDFYFSEIAGDTSDEDMWDYIYSDMIPVAKNAKSYNEVYRKYNPQYCDCRIDDGYFIVCNSRTLSGRIVAPGETLISTDTENELVNASVIDTDSARLIRYCEEEHTAVKDLFGNKAVLQGSSERYSMNEYTACDLKQSNKSSQTVIYDNRLCPVLTVSSSVSFNLNEYGDKLYIASFSSDREKDSGKLGKAKKKYVMADRNSGHVYAVYERAFTVLGNDFYKTKDSNSLAEYYTAYGKSIGKFVYAKAYGDRLMCFDYDKYYIYDKYGQLLAQYENKPRISENSGSVVIRNDDGSFTCYDRDMNVLLTTRYDIQPMENGYMAYLTAENGRTGFIGKDGKVALEARYEFVSAMSPDGYFVSKTYINNKNGYDYNSYAHELIGVTVNDLNGKAEMEGISGMCNAGNSAANGYSPLDFYAGAVYYESTPEITQNIENYIFVADDGERLYYTDRYGNRHYEEYYVSNRVDQSYMSPCITEGKAVTLSVLMYDETGKNSATVNYYLNLDGTPFVKGDRTLDRLQSFGYIIGDGNEDGRYNIYGAHGKILLSNIETEKSADGIGINRNGDNLAVLDMNGVRIFDLITQKRVFEKDDDRFSFIAENLISYPDGNADKTVCVNLDNGKTYTYEGRVSFINLDSYRNKKAVFPLRLVKYGDINNGGATGYDAGYDCLSVYSLDEDMEESYVNTYTAGEGKSVFMLGFGDGTGMYGITDTYNKSGKSTWTFINVMLDKQITVDGVISVNQSKYPDKPCFIIGTENDDGSVTTYELDAETMELSVQIILL</sequence>
<accession>A0A174ZLC3</accession>
<dbReference type="EMBL" id="CZBY01000013">
    <property type="protein sequence ID" value="CUQ88193.1"/>
    <property type="molecule type" value="Genomic_DNA"/>
</dbReference>
<dbReference type="Pfam" id="PF14903">
    <property type="entry name" value="WG_beta_rep"/>
    <property type="match status" value="3"/>
</dbReference>
<reference evidence="2 3" key="1">
    <citation type="submission" date="2015-09" db="EMBL/GenBank/DDBJ databases">
        <authorList>
            <consortium name="Pathogen Informatics"/>
        </authorList>
    </citation>
    <scope>NUCLEOTIDE SEQUENCE [LARGE SCALE GENOMIC DNA]</scope>
    <source>
        <strain evidence="2 3">2789STDY5834928</strain>
    </source>
</reference>
<feature type="transmembrane region" description="Helical" evidence="1">
    <location>
        <begin position="38"/>
        <end position="61"/>
    </location>
</feature>
<organism evidence="2 3">
    <name type="scientific">[Eubacterium] siraeum</name>
    <dbReference type="NCBI Taxonomy" id="39492"/>
    <lineage>
        <taxon>Bacteria</taxon>
        <taxon>Bacillati</taxon>
        <taxon>Bacillota</taxon>
        <taxon>Clostridia</taxon>
        <taxon>Eubacteriales</taxon>
        <taxon>Oscillospiraceae</taxon>
        <taxon>Oscillospiraceae incertae sedis</taxon>
    </lineage>
</organism>
<gene>
    <name evidence="2" type="ORF">ERS852540_01665</name>
</gene>
<dbReference type="AlphaFoldDB" id="A0A174ZLC3"/>
<name>A0A174ZLC3_9FIRM</name>
<dbReference type="PANTHER" id="PTHR37841">
    <property type="entry name" value="GLR2918 PROTEIN"/>
    <property type="match status" value="1"/>
</dbReference>
<keyword evidence="1" id="KW-0472">Membrane</keyword>
<dbReference type="OrthoDB" id="210273at2"/>
<dbReference type="InterPro" id="IPR032774">
    <property type="entry name" value="WG_beta_rep"/>
</dbReference>
<keyword evidence="1" id="KW-1133">Transmembrane helix</keyword>